<name>A0ABT6FLM9_9BACT</name>
<accession>A0ABT6FLM9</accession>
<evidence type="ECO:0000313" key="3">
    <source>
        <dbReference type="Proteomes" id="UP001216907"/>
    </source>
</evidence>
<dbReference type="RefSeq" id="WP_277864793.1">
    <property type="nucleotide sequence ID" value="NZ_JARRAG010000007.1"/>
</dbReference>
<proteinExistence type="predicted"/>
<reference evidence="2 3" key="1">
    <citation type="submission" date="2023-03" db="EMBL/GenBank/DDBJ databases">
        <title>Paludisphaera mucosa sp. nov. a novel planctomycete from northern fen.</title>
        <authorList>
            <person name="Ivanova A."/>
        </authorList>
    </citation>
    <scope>NUCLEOTIDE SEQUENCE [LARGE SCALE GENOMIC DNA]</scope>
    <source>
        <strain evidence="2 3">Pla2</strain>
    </source>
</reference>
<protein>
    <submittedName>
        <fullName evidence="2">Uncharacterized protein</fullName>
    </submittedName>
</protein>
<feature type="region of interest" description="Disordered" evidence="1">
    <location>
        <begin position="126"/>
        <end position="153"/>
    </location>
</feature>
<evidence type="ECO:0000256" key="1">
    <source>
        <dbReference type="SAM" id="MobiDB-lite"/>
    </source>
</evidence>
<gene>
    <name evidence="2" type="ORF">PZE19_32320</name>
</gene>
<dbReference type="Proteomes" id="UP001216907">
    <property type="component" value="Unassembled WGS sequence"/>
</dbReference>
<evidence type="ECO:0000313" key="2">
    <source>
        <dbReference type="EMBL" id="MDG3008475.1"/>
    </source>
</evidence>
<sequence>MEEPGKPPFKSRPSFRRRASEPSPSVPGGTYPVGETVSAKHLGYLFAHCRMPIHDIIARYPNRLNLSQVFYGLHLYAENKEAFDAELKQEAKFNLGDSLSDSSMRLPRVGLSSLVHVEEMFQSKCEADRRKANRDAEAKRLLIKPRPPEERRP</sequence>
<feature type="region of interest" description="Disordered" evidence="1">
    <location>
        <begin position="1"/>
        <end position="32"/>
    </location>
</feature>
<organism evidence="2 3">
    <name type="scientific">Paludisphaera mucosa</name>
    <dbReference type="NCBI Taxonomy" id="3030827"/>
    <lineage>
        <taxon>Bacteria</taxon>
        <taxon>Pseudomonadati</taxon>
        <taxon>Planctomycetota</taxon>
        <taxon>Planctomycetia</taxon>
        <taxon>Isosphaerales</taxon>
        <taxon>Isosphaeraceae</taxon>
        <taxon>Paludisphaera</taxon>
    </lineage>
</organism>
<keyword evidence="3" id="KW-1185">Reference proteome</keyword>
<comment type="caution">
    <text evidence="2">The sequence shown here is derived from an EMBL/GenBank/DDBJ whole genome shotgun (WGS) entry which is preliminary data.</text>
</comment>
<dbReference type="EMBL" id="JARRAG010000007">
    <property type="protein sequence ID" value="MDG3008475.1"/>
    <property type="molecule type" value="Genomic_DNA"/>
</dbReference>